<dbReference type="EMBL" id="JAQLUK010000001">
    <property type="protein sequence ID" value="MDB2290812.1"/>
    <property type="molecule type" value="Genomic_DNA"/>
</dbReference>
<comment type="caution">
    <text evidence="2">The sequence shown here is derived from an EMBL/GenBank/DDBJ whole genome shotgun (WGS) entry which is preliminary data.</text>
</comment>
<keyword evidence="3" id="KW-1185">Reference proteome</keyword>
<evidence type="ECO:0000313" key="3">
    <source>
        <dbReference type="Proteomes" id="UP001210528"/>
    </source>
</evidence>
<evidence type="ECO:0000313" key="2">
    <source>
        <dbReference type="EMBL" id="MDB2290812.1"/>
    </source>
</evidence>
<protein>
    <submittedName>
        <fullName evidence="2">TrmB family transcriptional regulator sugar-binding domain-containing protein</fullName>
    </submittedName>
</protein>
<reference evidence="2 3" key="1">
    <citation type="submission" date="2023-01" db="EMBL/GenBank/DDBJ databases">
        <title>Halorubrum ezzemoulense from Santa Pola, Spain.</title>
        <authorList>
            <person name="Feng Y."/>
            <person name="Louyakis A.S."/>
            <person name="Gogarten J.P."/>
        </authorList>
    </citation>
    <scope>NUCLEOTIDE SEQUENCE [LARGE SCALE GENOMIC DNA]</scope>
    <source>
        <strain evidence="2 3">AMM015</strain>
    </source>
</reference>
<dbReference type="SUPFAM" id="SSF159071">
    <property type="entry name" value="TrmB C-terminal domain-like"/>
    <property type="match status" value="1"/>
</dbReference>
<gene>
    <name evidence="2" type="ORF">PM085_00710</name>
</gene>
<dbReference type="InterPro" id="IPR021586">
    <property type="entry name" value="Tscrpt_reg_TrmB_C"/>
</dbReference>
<name>A0ABT4YYA9_HALEZ</name>
<evidence type="ECO:0000259" key="1">
    <source>
        <dbReference type="Pfam" id="PF11495"/>
    </source>
</evidence>
<sequence>MASIAVDDGNERWTVGGWGAAYEDVEADRIHVTGAAAPTWAELAE</sequence>
<accession>A0ABT4YYA9</accession>
<feature type="domain" description="Transcription regulator TrmB C-terminal" evidence="1">
    <location>
        <begin position="2"/>
        <end position="33"/>
    </location>
</feature>
<dbReference type="Proteomes" id="UP001210528">
    <property type="component" value="Unassembled WGS sequence"/>
</dbReference>
<proteinExistence type="predicted"/>
<dbReference type="Pfam" id="PF11495">
    <property type="entry name" value="Regulator_TrmB"/>
    <property type="match status" value="1"/>
</dbReference>
<organism evidence="2 3">
    <name type="scientific">Halorubrum ezzemoulense</name>
    <name type="common">Halorubrum chaoviator</name>
    <dbReference type="NCBI Taxonomy" id="337243"/>
    <lineage>
        <taxon>Archaea</taxon>
        <taxon>Methanobacteriati</taxon>
        <taxon>Methanobacteriota</taxon>
        <taxon>Stenosarchaea group</taxon>
        <taxon>Halobacteria</taxon>
        <taxon>Halobacteriales</taxon>
        <taxon>Haloferacaceae</taxon>
        <taxon>Halorubrum</taxon>
    </lineage>
</organism>
<dbReference type="RefSeq" id="WP_255375975.1">
    <property type="nucleotide sequence ID" value="NZ_JAQLTY010000001.1"/>
</dbReference>